<proteinExistence type="predicted"/>
<feature type="chain" id="PRO_5002546100" evidence="1">
    <location>
        <begin position="26"/>
        <end position="144"/>
    </location>
</feature>
<reference evidence="3" key="1">
    <citation type="journal article" date="2015" name="PLoS Genet.">
        <title>The dynamic genome and transcriptome of the human fungal pathogen Blastomyces and close relative Emmonsia.</title>
        <authorList>
            <person name="Munoz J.F."/>
            <person name="Gauthier G.M."/>
            <person name="Desjardins C.A."/>
            <person name="Gallo J.E."/>
            <person name="Holder J."/>
            <person name="Sullivan T.D."/>
            <person name="Marty A.J."/>
            <person name="Carmen J.C."/>
            <person name="Chen Z."/>
            <person name="Ding L."/>
            <person name="Gujja S."/>
            <person name="Magrini V."/>
            <person name="Misas E."/>
            <person name="Mitreva M."/>
            <person name="Priest M."/>
            <person name="Saif S."/>
            <person name="Whiston E.A."/>
            <person name="Young S."/>
            <person name="Zeng Q."/>
            <person name="Goldman W.E."/>
            <person name="Mardis E.R."/>
            <person name="Taylor J.W."/>
            <person name="McEwen J.G."/>
            <person name="Clay O.K."/>
            <person name="Klein B.S."/>
            <person name="Cuomo C.A."/>
        </authorList>
    </citation>
    <scope>NUCLEOTIDE SEQUENCE [LARGE SCALE GENOMIC DNA]</scope>
    <source>
        <strain evidence="3">UAMH 3008</strain>
    </source>
</reference>
<organism evidence="2 3">
    <name type="scientific">[Emmonsia] crescens</name>
    <dbReference type="NCBI Taxonomy" id="73230"/>
    <lineage>
        <taxon>Eukaryota</taxon>
        <taxon>Fungi</taxon>
        <taxon>Dikarya</taxon>
        <taxon>Ascomycota</taxon>
        <taxon>Pezizomycotina</taxon>
        <taxon>Eurotiomycetes</taxon>
        <taxon>Eurotiomycetidae</taxon>
        <taxon>Onygenales</taxon>
        <taxon>Ajellomycetaceae</taxon>
        <taxon>Emergomyces</taxon>
    </lineage>
</organism>
<name>A0A0G2IYV2_9EURO</name>
<sequence length="144" mass="16830">MTSGFNFNVLFKLLILLYTMSLFSAHACGRFLRELHEDCIRYVDFRLVFDFPYRRDRHDEPESDYEAFFQAFDEDIYNDDLTLLGYGKNGLTHDFCQVLNGLENVGLVGLATKAENSFRWSCFEDPLKVRRNGYSQGRVSRQLA</sequence>
<gene>
    <name evidence="2" type="ORF">EMCG_00655</name>
</gene>
<evidence type="ECO:0000313" key="3">
    <source>
        <dbReference type="Proteomes" id="UP000034164"/>
    </source>
</evidence>
<dbReference type="VEuPathDB" id="FungiDB:EMCG_00655"/>
<dbReference type="AlphaFoldDB" id="A0A0G2IYV2"/>
<evidence type="ECO:0000256" key="1">
    <source>
        <dbReference type="SAM" id="SignalP"/>
    </source>
</evidence>
<dbReference type="EMBL" id="LCZI01001403">
    <property type="protein sequence ID" value="KKZ60894.1"/>
    <property type="molecule type" value="Genomic_DNA"/>
</dbReference>
<accession>A0A0G2IYV2</accession>
<evidence type="ECO:0000313" key="2">
    <source>
        <dbReference type="EMBL" id="KKZ60894.1"/>
    </source>
</evidence>
<keyword evidence="1" id="KW-0732">Signal</keyword>
<feature type="signal peptide" evidence="1">
    <location>
        <begin position="1"/>
        <end position="25"/>
    </location>
</feature>
<comment type="caution">
    <text evidence="2">The sequence shown here is derived from an EMBL/GenBank/DDBJ whole genome shotgun (WGS) entry which is preliminary data.</text>
</comment>
<protein>
    <submittedName>
        <fullName evidence="2">Uncharacterized protein</fullName>
    </submittedName>
</protein>
<dbReference type="Proteomes" id="UP000034164">
    <property type="component" value="Unassembled WGS sequence"/>
</dbReference>